<evidence type="ECO:0000256" key="14">
    <source>
        <dbReference type="RuleBase" id="RU000461"/>
    </source>
</evidence>
<dbReference type="FunFam" id="1.10.630.10:FF:000042">
    <property type="entry name" value="Cytochrome P450"/>
    <property type="match status" value="1"/>
</dbReference>
<protein>
    <submittedName>
        <fullName evidence="16">Putative cytochrome</fullName>
    </submittedName>
</protein>
<evidence type="ECO:0000256" key="6">
    <source>
        <dbReference type="ARBA" id="ARBA00022723"/>
    </source>
</evidence>
<keyword evidence="15" id="KW-1133">Transmembrane helix</keyword>
<evidence type="ECO:0000313" key="16">
    <source>
        <dbReference type="EMBL" id="JAW09560.1"/>
    </source>
</evidence>
<dbReference type="AlphaFoldDB" id="A0A224XM97"/>
<evidence type="ECO:0000256" key="9">
    <source>
        <dbReference type="ARBA" id="ARBA00023002"/>
    </source>
</evidence>
<dbReference type="Pfam" id="PF00067">
    <property type="entry name" value="p450"/>
    <property type="match status" value="1"/>
</dbReference>
<dbReference type="PRINTS" id="PR00385">
    <property type="entry name" value="P450"/>
</dbReference>
<evidence type="ECO:0000256" key="12">
    <source>
        <dbReference type="ARBA" id="ARBA00023136"/>
    </source>
</evidence>
<dbReference type="PANTHER" id="PTHR24292">
    <property type="entry name" value="CYTOCHROME P450"/>
    <property type="match status" value="1"/>
</dbReference>
<dbReference type="GO" id="GO:0004497">
    <property type="term" value="F:monooxygenase activity"/>
    <property type="evidence" value="ECO:0007669"/>
    <property type="project" value="UniProtKB-KW"/>
</dbReference>
<dbReference type="PROSITE" id="PS00086">
    <property type="entry name" value="CYTOCHROME_P450"/>
    <property type="match status" value="1"/>
</dbReference>
<evidence type="ECO:0000256" key="10">
    <source>
        <dbReference type="ARBA" id="ARBA00023004"/>
    </source>
</evidence>
<evidence type="ECO:0000256" key="11">
    <source>
        <dbReference type="ARBA" id="ARBA00023033"/>
    </source>
</evidence>
<accession>A0A224XM97</accession>
<evidence type="ECO:0000256" key="5">
    <source>
        <dbReference type="ARBA" id="ARBA00022617"/>
    </source>
</evidence>
<dbReference type="CDD" id="cd11056">
    <property type="entry name" value="CYP6-like"/>
    <property type="match status" value="1"/>
</dbReference>
<keyword evidence="7" id="KW-0256">Endoplasmic reticulum</keyword>
<dbReference type="GO" id="GO:0020037">
    <property type="term" value="F:heme binding"/>
    <property type="evidence" value="ECO:0007669"/>
    <property type="project" value="InterPro"/>
</dbReference>
<keyword evidence="6 13" id="KW-0479">Metal-binding</keyword>
<comment type="cofactor">
    <cofactor evidence="1 13">
        <name>heme</name>
        <dbReference type="ChEBI" id="CHEBI:30413"/>
    </cofactor>
</comment>
<proteinExistence type="inferred from homology"/>
<sequence length="514" mass="59971">MENTEITWILFAVVITLMVYWIMKLMSLHQYWKNCGICYLKPSPIFGNFFPVVSLNKSMGDMYKEAYFHYPNERIVGFYELFKPVLIVRDPKLIEKILVKDFQYFTDHHQISEDQGLLSYGLFQLRGSAWRSVRYKISPAFTSGKLKVMFNGMVDCTDDLIKMIEKNLNKEFDVRNAISKYTIDVIASTVFGIQICNKSALEKFIQMGTSIFNTTPARFVHLIAISQFPKLASWLGFRFIPDENTDYFKELINTTLKQREGGEFHRNDYTQQLLKLKEQNAIEVQSKDADDDYLELNSAAPTENIEITNDLLIGQAFQFLSAGFDPVLAAIMYVMYDLARYPQIQERLRHHVQEVLKEHNEFSYACIKDMTYLEQCIQETLRMHSLAQFLFRECTKKYYLLEERLEIPKGMKVIIPIAALHMDPKYYPDPEVYNPERFPPNVTRQNFTYLPFGDGPRICIGIRYALIVMKIALAKMVANYKFSLSPKTKVPFETNKQSIICLPKTKFLFNFTKA</sequence>
<dbReference type="GO" id="GO:0005789">
    <property type="term" value="C:endoplasmic reticulum membrane"/>
    <property type="evidence" value="ECO:0007669"/>
    <property type="project" value="UniProtKB-SubCell"/>
</dbReference>
<reference evidence="16" key="1">
    <citation type="journal article" date="2018" name="PLoS Negl. Trop. Dis.">
        <title>An insight into the salivary gland and fat body transcriptome of Panstrongylus lignarius (Hemiptera: Heteroptera), the main vector of Chagas disease in Peru.</title>
        <authorList>
            <person name="Nevoa J.C."/>
            <person name="Mendes M.T."/>
            <person name="da Silva M.V."/>
            <person name="Soares S.C."/>
            <person name="Oliveira C.J.F."/>
            <person name="Ribeiro J.M.C."/>
        </authorList>
    </citation>
    <scope>NUCLEOTIDE SEQUENCE</scope>
</reference>
<keyword evidence="15" id="KW-0812">Transmembrane</keyword>
<feature type="transmembrane region" description="Helical" evidence="15">
    <location>
        <begin position="6"/>
        <end position="23"/>
    </location>
</feature>
<feature type="binding site" description="axial binding residue" evidence="13">
    <location>
        <position position="459"/>
    </location>
    <ligand>
        <name>heme</name>
        <dbReference type="ChEBI" id="CHEBI:30413"/>
    </ligand>
    <ligandPart>
        <name>Fe</name>
        <dbReference type="ChEBI" id="CHEBI:18248"/>
    </ligandPart>
</feature>
<dbReference type="InterPro" id="IPR050476">
    <property type="entry name" value="Insect_CytP450_Detox"/>
</dbReference>
<dbReference type="GO" id="GO:0005506">
    <property type="term" value="F:iron ion binding"/>
    <property type="evidence" value="ECO:0007669"/>
    <property type="project" value="InterPro"/>
</dbReference>
<dbReference type="GO" id="GO:0016705">
    <property type="term" value="F:oxidoreductase activity, acting on paired donors, with incorporation or reduction of molecular oxygen"/>
    <property type="evidence" value="ECO:0007669"/>
    <property type="project" value="InterPro"/>
</dbReference>
<dbReference type="InterPro" id="IPR017972">
    <property type="entry name" value="Cyt_P450_CS"/>
</dbReference>
<organism evidence="16">
    <name type="scientific">Panstrongylus lignarius</name>
    <dbReference type="NCBI Taxonomy" id="156445"/>
    <lineage>
        <taxon>Eukaryota</taxon>
        <taxon>Metazoa</taxon>
        <taxon>Ecdysozoa</taxon>
        <taxon>Arthropoda</taxon>
        <taxon>Hexapoda</taxon>
        <taxon>Insecta</taxon>
        <taxon>Pterygota</taxon>
        <taxon>Neoptera</taxon>
        <taxon>Paraneoptera</taxon>
        <taxon>Hemiptera</taxon>
        <taxon>Heteroptera</taxon>
        <taxon>Panheteroptera</taxon>
        <taxon>Cimicomorpha</taxon>
        <taxon>Reduviidae</taxon>
        <taxon>Triatominae</taxon>
        <taxon>Panstrongylus</taxon>
    </lineage>
</organism>
<keyword evidence="5 13" id="KW-0349">Heme</keyword>
<comment type="similarity">
    <text evidence="4 14">Belongs to the cytochrome P450 family.</text>
</comment>
<dbReference type="PANTHER" id="PTHR24292:SF104">
    <property type="entry name" value="CYTOCHROME P450 308A1-RELATED"/>
    <property type="match status" value="1"/>
</dbReference>
<name>A0A224XM97_9HEMI</name>
<keyword evidence="12 15" id="KW-0472">Membrane</keyword>
<dbReference type="SUPFAM" id="SSF48264">
    <property type="entry name" value="Cytochrome P450"/>
    <property type="match status" value="1"/>
</dbReference>
<dbReference type="InterPro" id="IPR002401">
    <property type="entry name" value="Cyt_P450_E_grp-I"/>
</dbReference>
<evidence type="ECO:0000256" key="4">
    <source>
        <dbReference type="ARBA" id="ARBA00010617"/>
    </source>
</evidence>
<dbReference type="PRINTS" id="PR00463">
    <property type="entry name" value="EP450I"/>
</dbReference>
<keyword evidence="10 13" id="KW-0408">Iron</keyword>
<evidence type="ECO:0000256" key="1">
    <source>
        <dbReference type="ARBA" id="ARBA00001971"/>
    </source>
</evidence>
<keyword evidence="11 14" id="KW-0503">Monooxygenase</keyword>
<dbReference type="InterPro" id="IPR036396">
    <property type="entry name" value="Cyt_P450_sf"/>
</dbReference>
<evidence type="ECO:0000256" key="15">
    <source>
        <dbReference type="SAM" id="Phobius"/>
    </source>
</evidence>
<evidence type="ECO:0000256" key="8">
    <source>
        <dbReference type="ARBA" id="ARBA00022848"/>
    </source>
</evidence>
<evidence type="ECO:0000256" key="7">
    <source>
        <dbReference type="ARBA" id="ARBA00022824"/>
    </source>
</evidence>
<evidence type="ECO:0000256" key="13">
    <source>
        <dbReference type="PIRSR" id="PIRSR602401-1"/>
    </source>
</evidence>
<keyword evidence="8" id="KW-0492">Microsome</keyword>
<comment type="subcellular location">
    <subcellularLocation>
        <location evidence="3">Endoplasmic reticulum membrane</location>
        <topology evidence="3">Peripheral membrane protein</topology>
    </subcellularLocation>
    <subcellularLocation>
        <location evidence="2">Microsome membrane</location>
        <topology evidence="2">Peripheral membrane protein</topology>
    </subcellularLocation>
</comment>
<keyword evidence="9 14" id="KW-0560">Oxidoreductase</keyword>
<dbReference type="EMBL" id="GFTR01006866">
    <property type="protein sequence ID" value="JAW09560.1"/>
    <property type="molecule type" value="Transcribed_RNA"/>
</dbReference>
<dbReference type="Gene3D" id="1.10.630.10">
    <property type="entry name" value="Cytochrome P450"/>
    <property type="match status" value="1"/>
</dbReference>
<evidence type="ECO:0000256" key="3">
    <source>
        <dbReference type="ARBA" id="ARBA00004406"/>
    </source>
</evidence>
<evidence type="ECO:0000256" key="2">
    <source>
        <dbReference type="ARBA" id="ARBA00004174"/>
    </source>
</evidence>
<dbReference type="InterPro" id="IPR001128">
    <property type="entry name" value="Cyt_P450"/>
</dbReference>